<feature type="domain" description="MCM C-terminal AAA(+) ATPase" evidence="9">
    <location>
        <begin position="119"/>
        <end position="191"/>
    </location>
</feature>
<protein>
    <recommendedName>
        <fullName evidence="1">DNA helicase</fullName>
        <ecNumber evidence="1">3.6.4.12</ecNumber>
    </recommendedName>
</protein>
<evidence type="ECO:0000259" key="10">
    <source>
        <dbReference type="PROSITE" id="PS51501"/>
    </source>
</evidence>
<keyword evidence="6" id="KW-0067">ATP-binding</keyword>
<dbReference type="Gene3D" id="3.40.50.300">
    <property type="entry name" value="P-loop containing nucleotide triphosphate hydrolases"/>
    <property type="match status" value="1"/>
</dbReference>
<keyword evidence="8" id="KW-1133">Transmembrane helix</keyword>
<dbReference type="InterPro" id="IPR018525">
    <property type="entry name" value="MCM_CS"/>
</dbReference>
<evidence type="ECO:0000313" key="11">
    <source>
        <dbReference type="Proteomes" id="UP000095283"/>
    </source>
</evidence>
<dbReference type="InterPro" id="IPR007853">
    <property type="entry name" value="Znf_DNL-typ"/>
</dbReference>
<dbReference type="EC" id="3.6.4.12" evidence="1"/>
<evidence type="ECO:0000259" key="9">
    <source>
        <dbReference type="PROSITE" id="PS50051"/>
    </source>
</evidence>
<keyword evidence="5" id="KW-0862">Zinc</keyword>
<feature type="domain" description="DNL-type" evidence="10">
    <location>
        <begin position="229"/>
        <end position="320"/>
    </location>
</feature>
<dbReference type="PROSITE" id="PS00847">
    <property type="entry name" value="MCM_1"/>
    <property type="match status" value="1"/>
</dbReference>
<dbReference type="Pfam" id="PF05180">
    <property type="entry name" value="zf-DNL"/>
    <property type="match status" value="1"/>
</dbReference>
<dbReference type="PANTHER" id="PTHR20922">
    <property type="entry name" value="DNL-TYPE ZINC FINGER PROTEIN"/>
    <property type="match status" value="1"/>
</dbReference>
<dbReference type="GO" id="GO:0051087">
    <property type="term" value="F:protein-folding chaperone binding"/>
    <property type="evidence" value="ECO:0007669"/>
    <property type="project" value="TreeGrafter"/>
</dbReference>
<feature type="transmembrane region" description="Helical" evidence="8">
    <location>
        <begin position="177"/>
        <end position="196"/>
    </location>
</feature>
<dbReference type="GO" id="GO:0005524">
    <property type="term" value="F:ATP binding"/>
    <property type="evidence" value="ECO:0007669"/>
    <property type="project" value="UniProtKB-KW"/>
</dbReference>
<evidence type="ECO:0000256" key="8">
    <source>
        <dbReference type="SAM" id="Phobius"/>
    </source>
</evidence>
<dbReference type="GO" id="GO:0050821">
    <property type="term" value="P:protein stabilization"/>
    <property type="evidence" value="ECO:0007669"/>
    <property type="project" value="TreeGrafter"/>
</dbReference>
<dbReference type="InterPro" id="IPR024158">
    <property type="entry name" value="Mt_import_TIM15"/>
</dbReference>
<proteinExistence type="predicted"/>
<dbReference type="WBParaSite" id="Hba_08636">
    <property type="protein sequence ID" value="Hba_08636"/>
    <property type="gene ID" value="Hba_08636"/>
</dbReference>
<dbReference type="InterPro" id="IPR001208">
    <property type="entry name" value="MCM_dom"/>
</dbReference>
<organism evidence="11 12">
    <name type="scientific">Heterorhabditis bacteriophora</name>
    <name type="common">Entomopathogenic nematode worm</name>
    <dbReference type="NCBI Taxonomy" id="37862"/>
    <lineage>
        <taxon>Eukaryota</taxon>
        <taxon>Metazoa</taxon>
        <taxon>Ecdysozoa</taxon>
        <taxon>Nematoda</taxon>
        <taxon>Chromadorea</taxon>
        <taxon>Rhabditida</taxon>
        <taxon>Rhabditina</taxon>
        <taxon>Rhabditomorpha</taxon>
        <taxon>Strongyloidea</taxon>
        <taxon>Heterorhabditidae</taxon>
        <taxon>Heterorhabditis</taxon>
    </lineage>
</organism>
<dbReference type="AlphaFoldDB" id="A0A1I7WU28"/>
<dbReference type="PANTHER" id="PTHR20922:SF13">
    <property type="entry name" value="DNL-TYPE ZINC FINGER PROTEIN"/>
    <property type="match status" value="1"/>
</dbReference>
<evidence type="ECO:0000256" key="6">
    <source>
        <dbReference type="ARBA" id="ARBA00022840"/>
    </source>
</evidence>
<evidence type="ECO:0000256" key="4">
    <source>
        <dbReference type="ARBA" id="ARBA00022771"/>
    </source>
</evidence>
<evidence type="ECO:0000256" key="7">
    <source>
        <dbReference type="PROSITE-ProRule" id="PRU00834"/>
    </source>
</evidence>
<evidence type="ECO:0000256" key="1">
    <source>
        <dbReference type="ARBA" id="ARBA00012551"/>
    </source>
</evidence>
<keyword evidence="8" id="KW-0472">Membrane</keyword>
<keyword evidence="11" id="KW-1185">Reference proteome</keyword>
<dbReference type="PROSITE" id="PS51501">
    <property type="entry name" value="ZF_DNL"/>
    <property type="match status" value="1"/>
</dbReference>
<dbReference type="GO" id="GO:0005739">
    <property type="term" value="C:mitochondrion"/>
    <property type="evidence" value="ECO:0007669"/>
    <property type="project" value="TreeGrafter"/>
</dbReference>
<keyword evidence="2" id="KW-0479">Metal-binding</keyword>
<dbReference type="GO" id="GO:0006260">
    <property type="term" value="P:DNA replication"/>
    <property type="evidence" value="ECO:0007669"/>
    <property type="project" value="InterPro"/>
</dbReference>
<feature type="transmembrane region" description="Helical" evidence="8">
    <location>
        <begin position="104"/>
        <end position="126"/>
    </location>
</feature>
<keyword evidence="4 7" id="KW-0863">Zinc-finger</keyword>
<dbReference type="InterPro" id="IPR027417">
    <property type="entry name" value="P-loop_NTPase"/>
</dbReference>
<keyword evidence="3" id="KW-0547">Nucleotide-binding</keyword>
<dbReference type="GO" id="GO:0006457">
    <property type="term" value="P:protein folding"/>
    <property type="evidence" value="ECO:0007669"/>
    <property type="project" value="TreeGrafter"/>
</dbReference>
<evidence type="ECO:0000256" key="5">
    <source>
        <dbReference type="ARBA" id="ARBA00022833"/>
    </source>
</evidence>
<feature type="transmembrane region" description="Helical" evidence="8">
    <location>
        <begin position="138"/>
        <end position="156"/>
    </location>
</feature>
<feature type="transmembrane region" description="Helical" evidence="8">
    <location>
        <begin position="6"/>
        <end position="26"/>
    </location>
</feature>
<accession>A0A1I7WU28</accession>
<sequence>MKVWICIIIIFYHFKIMYIKLICIILRYRSLISNKNCYFNEVNFKTRDVDKPLAVRDIKVCDFHFLRTFTIIVYLSDELTEEEVGLLYYNFSIYIYNGSCRRSIFSSLTYVFYSELFCVGLTAAVMKDPLTGEMTLEGGALVVYLIVLADRGICCIDEFDKMMDSDRTAIHEVGKIAYYYICNCFLFIFLNVIRMLRSLLLLSKRASVIPSREFNSKVILRRSSQFLGEQKPQLSIQYTCKVCGTRQGPKRFSKSSYESGVVIVTCEGCKNHHIIADNLGWFEDFKGKNIEQILSEKGEQVKRGVDIYTDNVISFETKNE</sequence>
<dbReference type="GO" id="GO:0003678">
    <property type="term" value="F:DNA helicase activity"/>
    <property type="evidence" value="ECO:0007669"/>
    <property type="project" value="UniProtKB-EC"/>
</dbReference>
<dbReference type="PROSITE" id="PS50051">
    <property type="entry name" value="MCM_2"/>
    <property type="match status" value="1"/>
</dbReference>
<dbReference type="Pfam" id="PF00493">
    <property type="entry name" value="MCM"/>
    <property type="match status" value="1"/>
</dbReference>
<dbReference type="GO" id="GO:0003677">
    <property type="term" value="F:DNA binding"/>
    <property type="evidence" value="ECO:0007669"/>
    <property type="project" value="InterPro"/>
</dbReference>
<name>A0A1I7WU28_HETBA</name>
<dbReference type="GO" id="GO:0030150">
    <property type="term" value="P:protein import into mitochondrial matrix"/>
    <property type="evidence" value="ECO:0007669"/>
    <property type="project" value="TreeGrafter"/>
</dbReference>
<evidence type="ECO:0000256" key="3">
    <source>
        <dbReference type="ARBA" id="ARBA00022741"/>
    </source>
</evidence>
<dbReference type="GO" id="GO:0008270">
    <property type="term" value="F:zinc ion binding"/>
    <property type="evidence" value="ECO:0007669"/>
    <property type="project" value="UniProtKB-KW"/>
</dbReference>
<evidence type="ECO:0000313" key="12">
    <source>
        <dbReference type="WBParaSite" id="Hba_08636"/>
    </source>
</evidence>
<keyword evidence="8" id="KW-0812">Transmembrane</keyword>
<dbReference type="Proteomes" id="UP000095283">
    <property type="component" value="Unplaced"/>
</dbReference>
<reference evidence="12" key="1">
    <citation type="submission" date="2016-11" db="UniProtKB">
        <authorList>
            <consortium name="WormBaseParasite"/>
        </authorList>
    </citation>
    <scope>IDENTIFICATION</scope>
</reference>
<evidence type="ECO:0000256" key="2">
    <source>
        <dbReference type="ARBA" id="ARBA00022723"/>
    </source>
</evidence>